<dbReference type="EMBL" id="JANPWB010000012">
    <property type="protein sequence ID" value="KAJ1116970.1"/>
    <property type="molecule type" value="Genomic_DNA"/>
</dbReference>
<evidence type="ECO:0000313" key="2">
    <source>
        <dbReference type="EMBL" id="KAJ1116970.1"/>
    </source>
</evidence>
<comment type="caution">
    <text evidence="2">The sequence shown here is derived from an EMBL/GenBank/DDBJ whole genome shotgun (WGS) entry which is preliminary data.</text>
</comment>
<feature type="region of interest" description="Disordered" evidence="1">
    <location>
        <begin position="34"/>
        <end position="131"/>
    </location>
</feature>
<proteinExistence type="predicted"/>
<feature type="compositionally biased region" description="Basic and acidic residues" evidence="1">
    <location>
        <begin position="122"/>
        <end position="131"/>
    </location>
</feature>
<accession>A0AAV7NLP4</accession>
<dbReference type="Proteomes" id="UP001066276">
    <property type="component" value="Chromosome 8"/>
</dbReference>
<reference evidence="2" key="1">
    <citation type="journal article" date="2022" name="bioRxiv">
        <title>Sequencing and chromosome-scale assembly of the giantPleurodeles waltlgenome.</title>
        <authorList>
            <person name="Brown T."/>
            <person name="Elewa A."/>
            <person name="Iarovenko S."/>
            <person name="Subramanian E."/>
            <person name="Araus A.J."/>
            <person name="Petzold A."/>
            <person name="Susuki M."/>
            <person name="Suzuki K.-i.T."/>
            <person name="Hayashi T."/>
            <person name="Toyoda A."/>
            <person name="Oliveira C."/>
            <person name="Osipova E."/>
            <person name="Leigh N.D."/>
            <person name="Simon A."/>
            <person name="Yun M.H."/>
        </authorList>
    </citation>
    <scope>NUCLEOTIDE SEQUENCE</scope>
    <source>
        <strain evidence="2">20211129_DDA</strain>
        <tissue evidence="2">Liver</tissue>
    </source>
</reference>
<organism evidence="2 3">
    <name type="scientific">Pleurodeles waltl</name>
    <name type="common">Iberian ribbed newt</name>
    <dbReference type="NCBI Taxonomy" id="8319"/>
    <lineage>
        <taxon>Eukaryota</taxon>
        <taxon>Metazoa</taxon>
        <taxon>Chordata</taxon>
        <taxon>Craniata</taxon>
        <taxon>Vertebrata</taxon>
        <taxon>Euteleostomi</taxon>
        <taxon>Amphibia</taxon>
        <taxon>Batrachia</taxon>
        <taxon>Caudata</taxon>
        <taxon>Salamandroidea</taxon>
        <taxon>Salamandridae</taxon>
        <taxon>Pleurodelinae</taxon>
        <taxon>Pleurodeles</taxon>
    </lineage>
</organism>
<protein>
    <submittedName>
        <fullName evidence="2">Uncharacterized protein</fullName>
    </submittedName>
</protein>
<evidence type="ECO:0000313" key="3">
    <source>
        <dbReference type="Proteomes" id="UP001066276"/>
    </source>
</evidence>
<gene>
    <name evidence="2" type="ORF">NDU88_005171</name>
</gene>
<sequence length="131" mass="14392">MRPQRRVQGCLEQIGVGLQKGRCTSRAAHLKGTSKCMSTAQQGAIGNAPQQQRSRKPDSRHWQNAPTSGPDPEQELGTRKRGRATKEDGRLSPELRAAEILGRRRGLHSGRAEKPARRRSAPKADEPPTQA</sequence>
<feature type="compositionally biased region" description="Polar residues" evidence="1">
    <location>
        <begin position="35"/>
        <end position="52"/>
    </location>
</feature>
<evidence type="ECO:0000256" key="1">
    <source>
        <dbReference type="SAM" id="MobiDB-lite"/>
    </source>
</evidence>
<name>A0AAV7NLP4_PLEWA</name>
<feature type="compositionally biased region" description="Basic and acidic residues" evidence="1">
    <location>
        <begin position="84"/>
        <end position="97"/>
    </location>
</feature>
<keyword evidence="3" id="KW-1185">Reference proteome</keyword>
<dbReference type="AlphaFoldDB" id="A0AAV7NLP4"/>